<feature type="compositionally biased region" description="Basic and acidic residues" evidence="2">
    <location>
        <begin position="1"/>
        <end position="12"/>
    </location>
</feature>
<dbReference type="InterPro" id="IPR029025">
    <property type="entry name" value="T3SS_substrate_exporter_C"/>
</dbReference>
<proteinExistence type="inferred from homology"/>
<dbReference type="OrthoDB" id="9807950at2"/>
<dbReference type="EMBL" id="QENQ01000001">
    <property type="protein sequence ID" value="PVX28362.1"/>
    <property type="molecule type" value="Genomic_DNA"/>
</dbReference>
<dbReference type="Pfam" id="PF01312">
    <property type="entry name" value="Bac_export_2"/>
    <property type="match status" value="1"/>
</dbReference>
<dbReference type="SUPFAM" id="SSF160544">
    <property type="entry name" value="EscU C-terminal domain-like"/>
    <property type="match status" value="1"/>
</dbReference>
<dbReference type="RefSeq" id="WP_116467812.1">
    <property type="nucleotide sequence ID" value="NZ_QENQ01000001.1"/>
</dbReference>
<keyword evidence="3" id="KW-0472">Membrane</keyword>
<accession>A0A2U0SAF9</accession>
<feature type="region of interest" description="Disordered" evidence="2">
    <location>
        <begin position="365"/>
        <end position="385"/>
    </location>
</feature>
<feature type="region of interest" description="Disordered" evidence="2">
    <location>
        <begin position="1"/>
        <end position="24"/>
    </location>
</feature>
<keyword evidence="3" id="KW-1133">Transmembrane helix</keyword>
<comment type="similarity">
    <text evidence="1">Belongs to the type III secretion exporter family.</text>
</comment>
<dbReference type="Proteomes" id="UP000245890">
    <property type="component" value="Unassembled WGS sequence"/>
</dbReference>
<dbReference type="AlphaFoldDB" id="A0A2U0SAF9"/>
<comment type="caution">
    <text evidence="4">The sequence shown here is derived from an EMBL/GenBank/DDBJ whole genome shotgun (WGS) entry which is preliminary data.</text>
</comment>
<feature type="transmembrane region" description="Helical" evidence="3">
    <location>
        <begin position="92"/>
        <end position="112"/>
    </location>
</feature>
<reference evidence="4 5" key="1">
    <citation type="submission" date="2018-05" db="EMBL/GenBank/DDBJ databases">
        <title>Description of Sphingomonas pokkalii sp nov, isolated from the rhizosphere of saline tolerant pokkali rice and its draft genome analysis.</title>
        <authorList>
            <person name="Menon R."/>
            <person name="Kumari S."/>
            <person name="Rameshkumar N."/>
        </authorList>
    </citation>
    <scope>NUCLEOTIDE SEQUENCE [LARGE SCALE GENOMIC DNA]</scope>
    <source>
        <strain evidence="4 5">L3B27</strain>
    </source>
</reference>
<dbReference type="PANTHER" id="PTHR30531">
    <property type="entry name" value="FLAGELLAR BIOSYNTHETIC PROTEIN FLHB"/>
    <property type="match status" value="1"/>
</dbReference>
<evidence type="ECO:0000256" key="1">
    <source>
        <dbReference type="ARBA" id="ARBA00010690"/>
    </source>
</evidence>
<name>A0A2U0SAF9_9SPHN</name>
<feature type="transmembrane region" description="Helical" evidence="3">
    <location>
        <begin position="34"/>
        <end position="55"/>
    </location>
</feature>
<evidence type="ECO:0000256" key="3">
    <source>
        <dbReference type="SAM" id="Phobius"/>
    </source>
</evidence>
<keyword evidence="3" id="KW-0812">Transmembrane</keyword>
<sequence length="385" mass="41427">MSQGKDSADKSELPTPKRLQDARKKGDVAKSKDLATGLLTLAWLLLFVGVSGYAASELARLATDVVAQAATGTFEQTAPAIGWDAAWTLLRLTFVTLVPAALIGTFAEYLQVGPMMTTAKMKFGLEKLNPVEGLKRMFGKDGLFELAKTLVKAGLICAIGYLVYRNALSGSGQLIRLAATSPIDESRESAAMGALGLTYSLTLQMLAMVVAVFLCVAVADRIYARHSFIKKMKMSRRDIKQEHKESEGDPQVRALRRDMHQEWANQNHIGATRGAAALLVNPTHIAIALNYDETTCPVPVIAAKGMGELAAAMRAEAEDARVPIVRNVAAARSLWARGEIGEIVPEDMFDAIAAVILWAAKARSGDGPMQHDMDSATPRLAAPPR</sequence>
<dbReference type="InterPro" id="IPR006135">
    <property type="entry name" value="T3SS_substrate_exporter"/>
</dbReference>
<organism evidence="4 5">
    <name type="scientific">Sphingomonas pokkalii</name>
    <dbReference type="NCBI Taxonomy" id="2175090"/>
    <lineage>
        <taxon>Bacteria</taxon>
        <taxon>Pseudomonadati</taxon>
        <taxon>Pseudomonadota</taxon>
        <taxon>Alphaproteobacteria</taxon>
        <taxon>Sphingomonadales</taxon>
        <taxon>Sphingomonadaceae</taxon>
        <taxon>Sphingomonas</taxon>
    </lineage>
</organism>
<evidence type="ECO:0000313" key="4">
    <source>
        <dbReference type="EMBL" id="PVX28362.1"/>
    </source>
</evidence>
<feature type="transmembrane region" description="Helical" evidence="3">
    <location>
        <begin position="143"/>
        <end position="164"/>
    </location>
</feature>
<dbReference type="GO" id="GO:0009306">
    <property type="term" value="P:protein secretion"/>
    <property type="evidence" value="ECO:0007669"/>
    <property type="project" value="InterPro"/>
</dbReference>
<evidence type="ECO:0000313" key="5">
    <source>
        <dbReference type="Proteomes" id="UP000245890"/>
    </source>
</evidence>
<feature type="transmembrane region" description="Helical" evidence="3">
    <location>
        <begin position="201"/>
        <end position="224"/>
    </location>
</feature>
<dbReference type="GO" id="GO:0005886">
    <property type="term" value="C:plasma membrane"/>
    <property type="evidence" value="ECO:0007669"/>
    <property type="project" value="TreeGrafter"/>
</dbReference>
<evidence type="ECO:0000256" key="2">
    <source>
        <dbReference type="SAM" id="MobiDB-lite"/>
    </source>
</evidence>
<dbReference type="PANTHER" id="PTHR30531:SF12">
    <property type="entry name" value="FLAGELLAR BIOSYNTHETIC PROTEIN FLHB"/>
    <property type="match status" value="1"/>
</dbReference>
<protein>
    <submittedName>
        <fullName evidence="4">EscU/YscU/HrcU family type III secretion system export apparatus switch protein</fullName>
    </submittedName>
</protein>
<dbReference type="PRINTS" id="PR00950">
    <property type="entry name" value="TYPE3IMSPROT"/>
</dbReference>
<keyword evidence="5" id="KW-1185">Reference proteome</keyword>
<dbReference type="Gene3D" id="3.40.1690.10">
    <property type="entry name" value="secretion proteins EscU"/>
    <property type="match status" value="1"/>
</dbReference>
<gene>
    <name evidence="4" type="ORF">DD559_02590</name>
</gene>